<dbReference type="OrthoDB" id="2410195at2759"/>
<dbReference type="GO" id="GO:0032259">
    <property type="term" value="P:methylation"/>
    <property type="evidence" value="ECO:0007669"/>
    <property type="project" value="UniProtKB-KW"/>
</dbReference>
<dbReference type="InterPro" id="IPR029063">
    <property type="entry name" value="SAM-dependent_MTases_sf"/>
</dbReference>
<organism evidence="6 7">
    <name type="scientific">Dendrothele bispora (strain CBS 962.96)</name>
    <dbReference type="NCBI Taxonomy" id="1314807"/>
    <lineage>
        <taxon>Eukaryota</taxon>
        <taxon>Fungi</taxon>
        <taxon>Dikarya</taxon>
        <taxon>Basidiomycota</taxon>
        <taxon>Agaricomycotina</taxon>
        <taxon>Agaricomycetes</taxon>
        <taxon>Agaricomycetidae</taxon>
        <taxon>Agaricales</taxon>
        <taxon>Agaricales incertae sedis</taxon>
        <taxon>Dendrothele</taxon>
    </lineage>
</organism>
<dbReference type="Proteomes" id="UP000297245">
    <property type="component" value="Unassembled WGS sequence"/>
</dbReference>
<keyword evidence="2 6" id="KW-0808">Transferase</keyword>
<protein>
    <submittedName>
        <fullName evidence="6">S-adenosyl-L-methionine-dependent methyltransferase</fullName>
    </submittedName>
</protein>
<dbReference type="Gene3D" id="1.10.10.10">
    <property type="entry name" value="Winged helix-like DNA-binding domain superfamily/Winged helix DNA-binding domain"/>
    <property type="match status" value="1"/>
</dbReference>
<dbReference type="InterPro" id="IPR036388">
    <property type="entry name" value="WH-like_DNA-bd_sf"/>
</dbReference>
<evidence type="ECO:0000313" key="6">
    <source>
        <dbReference type="EMBL" id="THU85060.1"/>
    </source>
</evidence>
<dbReference type="Gene3D" id="3.40.50.150">
    <property type="entry name" value="Vaccinia Virus protein VP39"/>
    <property type="match status" value="1"/>
</dbReference>
<evidence type="ECO:0000256" key="2">
    <source>
        <dbReference type="ARBA" id="ARBA00022679"/>
    </source>
</evidence>
<evidence type="ECO:0000256" key="3">
    <source>
        <dbReference type="ARBA" id="ARBA00022691"/>
    </source>
</evidence>
<feature type="domain" description="O-methyltransferase dimerisation" evidence="5">
    <location>
        <begin position="78"/>
        <end position="155"/>
    </location>
</feature>
<dbReference type="InterPro" id="IPR001077">
    <property type="entry name" value="COMT_C"/>
</dbReference>
<dbReference type="InterPro" id="IPR012967">
    <property type="entry name" value="COMT_dimerisation"/>
</dbReference>
<dbReference type="SUPFAM" id="SSF46785">
    <property type="entry name" value="Winged helix' DNA-binding domain"/>
    <property type="match status" value="1"/>
</dbReference>
<dbReference type="GO" id="GO:0046983">
    <property type="term" value="F:protein dimerization activity"/>
    <property type="evidence" value="ECO:0007669"/>
    <property type="project" value="InterPro"/>
</dbReference>
<dbReference type="Pfam" id="PF00891">
    <property type="entry name" value="Methyltransf_2"/>
    <property type="match status" value="1"/>
</dbReference>
<dbReference type="InterPro" id="IPR016461">
    <property type="entry name" value="COMT-like"/>
</dbReference>
<evidence type="ECO:0000313" key="7">
    <source>
        <dbReference type="Proteomes" id="UP000297245"/>
    </source>
</evidence>
<dbReference type="PANTHER" id="PTHR43712">
    <property type="entry name" value="PUTATIVE (AFU_ORTHOLOGUE AFUA_4G14580)-RELATED"/>
    <property type="match status" value="1"/>
</dbReference>
<dbReference type="EMBL" id="ML179567">
    <property type="protein sequence ID" value="THU85060.1"/>
    <property type="molecule type" value="Genomic_DNA"/>
</dbReference>
<dbReference type="InterPro" id="IPR036390">
    <property type="entry name" value="WH_DNA-bd_sf"/>
</dbReference>
<reference evidence="6 7" key="1">
    <citation type="journal article" date="2019" name="Nat. Ecol. Evol.">
        <title>Megaphylogeny resolves global patterns of mushroom evolution.</title>
        <authorList>
            <person name="Varga T."/>
            <person name="Krizsan K."/>
            <person name="Foldi C."/>
            <person name="Dima B."/>
            <person name="Sanchez-Garcia M."/>
            <person name="Sanchez-Ramirez S."/>
            <person name="Szollosi G.J."/>
            <person name="Szarkandi J.G."/>
            <person name="Papp V."/>
            <person name="Albert L."/>
            <person name="Andreopoulos W."/>
            <person name="Angelini C."/>
            <person name="Antonin V."/>
            <person name="Barry K.W."/>
            <person name="Bougher N.L."/>
            <person name="Buchanan P."/>
            <person name="Buyck B."/>
            <person name="Bense V."/>
            <person name="Catcheside P."/>
            <person name="Chovatia M."/>
            <person name="Cooper J."/>
            <person name="Damon W."/>
            <person name="Desjardin D."/>
            <person name="Finy P."/>
            <person name="Geml J."/>
            <person name="Haridas S."/>
            <person name="Hughes K."/>
            <person name="Justo A."/>
            <person name="Karasinski D."/>
            <person name="Kautmanova I."/>
            <person name="Kiss B."/>
            <person name="Kocsube S."/>
            <person name="Kotiranta H."/>
            <person name="LaButti K.M."/>
            <person name="Lechner B.E."/>
            <person name="Liimatainen K."/>
            <person name="Lipzen A."/>
            <person name="Lukacs Z."/>
            <person name="Mihaltcheva S."/>
            <person name="Morgado L.N."/>
            <person name="Niskanen T."/>
            <person name="Noordeloos M.E."/>
            <person name="Ohm R.A."/>
            <person name="Ortiz-Santana B."/>
            <person name="Ovrebo C."/>
            <person name="Racz N."/>
            <person name="Riley R."/>
            <person name="Savchenko A."/>
            <person name="Shiryaev A."/>
            <person name="Soop K."/>
            <person name="Spirin V."/>
            <person name="Szebenyi C."/>
            <person name="Tomsovsky M."/>
            <person name="Tulloss R.E."/>
            <person name="Uehling J."/>
            <person name="Grigoriev I.V."/>
            <person name="Vagvolgyi C."/>
            <person name="Papp T."/>
            <person name="Martin F.M."/>
            <person name="Miettinen O."/>
            <person name="Hibbett D.S."/>
            <person name="Nagy L.G."/>
        </authorList>
    </citation>
    <scope>NUCLEOTIDE SEQUENCE [LARGE SCALE GENOMIC DNA]</scope>
    <source>
        <strain evidence="6 7">CBS 962.96</strain>
    </source>
</reference>
<dbReference type="AlphaFoldDB" id="A0A4S8L912"/>
<dbReference type="Pfam" id="PF08100">
    <property type="entry name" value="Dimerisation"/>
    <property type="match status" value="1"/>
</dbReference>
<name>A0A4S8L912_DENBC</name>
<gene>
    <name evidence="6" type="ORF">K435DRAFT_686346</name>
</gene>
<sequence length="474" mass="52723">MDQPISQLMIIINSAISNLTKFCDENNVELPNLNSPSFTQDSEAFRTNDSAAEFAKLAAAACLHLATILVPPTDVVYQLVVGSHHSAAVKVCLEANVTEILRDAGSEGMHVNNLATKCGIDASKLARILRYLATHHCYREVEPDVFANNRVSSTLDTGKSIENLTADPSTKYESSAFPALCNLHLDIDAKCNVAARAEALKDAEYTQSGDELTKTVFGQAMNTSLSFWEFLALPEQQQRQRNFTRALQGFTAMQPADLIFKVLDWPSISPAAKVVDVGGGIGTTTTPLIKKYSGYTVVIQDLPHIVEEGKKLYMTEMYEEITRGKLQFQGYNFLNQQPIKDADVFVMKGILHNWPDSYNGIILRNLREAAMSSTKLIIIDYVIPYACQFSHETEDSFEEDVNVDAAPEPLLPNYGPLNDQVYTLDMDMMYYFNAQEHTILQFQQLLAGAGWRLTKCRAINTNISLLHYLVALPV</sequence>
<proteinExistence type="predicted"/>
<evidence type="ECO:0000256" key="1">
    <source>
        <dbReference type="ARBA" id="ARBA00022603"/>
    </source>
</evidence>
<dbReference type="PROSITE" id="PS51683">
    <property type="entry name" value="SAM_OMT_II"/>
    <property type="match status" value="1"/>
</dbReference>
<dbReference type="PANTHER" id="PTHR43712:SF2">
    <property type="entry name" value="O-METHYLTRANSFERASE CICE"/>
    <property type="match status" value="1"/>
</dbReference>
<accession>A0A4S8L912</accession>
<evidence type="ECO:0000259" key="5">
    <source>
        <dbReference type="Pfam" id="PF08100"/>
    </source>
</evidence>
<keyword evidence="1 6" id="KW-0489">Methyltransferase</keyword>
<evidence type="ECO:0000259" key="4">
    <source>
        <dbReference type="Pfam" id="PF00891"/>
    </source>
</evidence>
<keyword evidence="3" id="KW-0949">S-adenosyl-L-methionine</keyword>
<dbReference type="SUPFAM" id="SSF53335">
    <property type="entry name" value="S-adenosyl-L-methionine-dependent methyltransferases"/>
    <property type="match status" value="1"/>
</dbReference>
<dbReference type="GO" id="GO:0008171">
    <property type="term" value="F:O-methyltransferase activity"/>
    <property type="evidence" value="ECO:0007669"/>
    <property type="project" value="InterPro"/>
</dbReference>
<keyword evidence="7" id="KW-1185">Reference proteome</keyword>
<feature type="domain" description="O-methyltransferase C-terminal" evidence="4">
    <location>
        <begin position="214"/>
        <end position="394"/>
    </location>
</feature>